<dbReference type="PROSITE" id="PS51186">
    <property type="entry name" value="GNAT"/>
    <property type="match status" value="1"/>
</dbReference>
<dbReference type="STRING" id="870908.SAMN04488044_1521"/>
<name>A0A1M5NEZ6_9RHOB</name>
<organism evidence="3 4">
    <name type="scientific">Cognatishimia maritima</name>
    <dbReference type="NCBI Taxonomy" id="870908"/>
    <lineage>
        <taxon>Bacteria</taxon>
        <taxon>Pseudomonadati</taxon>
        <taxon>Pseudomonadota</taxon>
        <taxon>Alphaproteobacteria</taxon>
        <taxon>Rhodobacterales</taxon>
        <taxon>Paracoccaceae</taxon>
        <taxon>Cognatishimia</taxon>
    </lineage>
</organism>
<accession>A0A1M5NEZ6</accession>
<dbReference type="EMBL" id="FQWM01000002">
    <property type="protein sequence ID" value="SHG88110.1"/>
    <property type="molecule type" value="Genomic_DNA"/>
</dbReference>
<feature type="domain" description="N-acetyltransferase" evidence="2">
    <location>
        <begin position="12"/>
        <end position="169"/>
    </location>
</feature>
<dbReference type="GO" id="GO:0016747">
    <property type="term" value="F:acyltransferase activity, transferring groups other than amino-acyl groups"/>
    <property type="evidence" value="ECO:0007669"/>
    <property type="project" value="InterPro"/>
</dbReference>
<evidence type="ECO:0000313" key="4">
    <source>
        <dbReference type="Proteomes" id="UP000184211"/>
    </source>
</evidence>
<evidence type="ECO:0000313" key="3">
    <source>
        <dbReference type="EMBL" id="SHG88110.1"/>
    </source>
</evidence>
<dbReference type="Proteomes" id="UP000184211">
    <property type="component" value="Unassembled WGS sequence"/>
</dbReference>
<feature type="region of interest" description="Disordered" evidence="1">
    <location>
        <begin position="149"/>
        <end position="179"/>
    </location>
</feature>
<dbReference type="Gene3D" id="3.40.630.30">
    <property type="match status" value="1"/>
</dbReference>
<reference evidence="4" key="1">
    <citation type="submission" date="2016-11" db="EMBL/GenBank/DDBJ databases">
        <authorList>
            <person name="Varghese N."/>
            <person name="Submissions S."/>
        </authorList>
    </citation>
    <scope>NUCLEOTIDE SEQUENCE [LARGE SCALE GENOMIC DNA]</scope>
    <source>
        <strain evidence="4">DSM 28223</strain>
    </source>
</reference>
<protein>
    <submittedName>
        <fullName evidence="3">Protein N-acetyltransferase, RimJ/RimL family</fullName>
    </submittedName>
</protein>
<dbReference type="AlphaFoldDB" id="A0A1M5NEZ6"/>
<sequence length="179" mass="19834">MTNTPTITTDRLILRKPAARDVDTVVAFFLSDRAAHVGGPYTLGKAWRQFAAEVGHWDLLGFGMWAVTTKESDQIIGLIGPWCPADWPETEIGWLMFEGSEGKGYAFEAAQAAVRHAYEVLGWETAVSYIDQDNKRSIALAERLGAVYDPEAPQPKPDQPCLIYRHPRPEPDGSVEAYA</sequence>
<dbReference type="OrthoDB" id="6293260at2"/>
<proteinExistence type="predicted"/>
<dbReference type="PANTHER" id="PTHR43792:SF1">
    <property type="entry name" value="N-ACETYLTRANSFERASE DOMAIN-CONTAINING PROTEIN"/>
    <property type="match status" value="1"/>
</dbReference>
<keyword evidence="4" id="KW-1185">Reference proteome</keyword>
<dbReference type="InterPro" id="IPR016181">
    <property type="entry name" value="Acyl_CoA_acyltransferase"/>
</dbReference>
<dbReference type="Pfam" id="PF13302">
    <property type="entry name" value="Acetyltransf_3"/>
    <property type="match status" value="1"/>
</dbReference>
<gene>
    <name evidence="3" type="ORF">SAMN04488044_1521</name>
</gene>
<dbReference type="InterPro" id="IPR051531">
    <property type="entry name" value="N-acetyltransferase"/>
</dbReference>
<keyword evidence="3" id="KW-0808">Transferase</keyword>
<evidence type="ECO:0000259" key="2">
    <source>
        <dbReference type="PROSITE" id="PS51186"/>
    </source>
</evidence>
<dbReference type="RefSeq" id="WP_072792151.1">
    <property type="nucleotide sequence ID" value="NZ_FQWM01000002.1"/>
</dbReference>
<dbReference type="PANTHER" id="PTHR43792">
    <property type="entry name" value="GNAT FAMILY, PUTATIVE (AFU_ORTHOLOGUE AFUA_3G00765)-RELATED-RELATED"/>
    <property type="match status" value="1"/>
</dbReference>
<dbReference type="SUPFAM" id="SSF55729">
    <property type="entry name" value="Acyl-CoA N-acyltransferases (Nat)"/>
    <property type="match status" value="1"/>
</dbReference>
<evidence type="ECO:0000256" key="1">
    <source>
        <dbReference type="SAM" id="MobiDB-lite"/>
    </source>
</evidence>
<dbReference type="InterPro" id="IPR000182">
    <property type="entry name" value="GNAT_dom"/>
</dbReference>